<dbReference type="SUPFAM" id="SSF55781">
    <property type="entry name" value="GAF domain-like"/>
    <property type="match status" value="1"/>
</dbReference>
<comment type="caution">
    <text evidence="1">The sequence shown here is derived from an EMBL/GenBank/DDBJ whole genome shotgun (WGS) entry which is preliminary data.</text>
</comment>
<evidence type="ECO:0000313" key="1">
    <source>
        <dbReference type="EMBL" id="OYV81070.1"/>
    </source>
</evidence>
<protein>
    <recommendedName>
        <fullName evidence="3">Histidine kinase</fullName>
    </recommendedName>
</protein>
<dbReference type="Gene3D" id="3.30.450.40">
    <property type="match status" value="1"/>
</dbReference>
<name>A0A257T8L9_9PROT</name>
<accession>A0A257T8L9</accession>
<dbReference type="EMBL" id="NCBC01000199">
    <property type="protein sequence ID" value="OYV81070.1"/>
    <property type="molecule type" value="Genomic_DNA"/>
</dbReference>
<dbReference type="AlphaFoldDB" id="A0A257T8L9"/>
<reference evidence="1 2" key="1">
    <citation type="submission" date="2017-03" db="EMBL/GenBank/DDBJ databases">
        <title>Lifting the veil on microbial sulfur biogeochemistry in mining wastewaters.</title>
        <authorList>
            <person name="Kantor R.S."/>
            <person name="Colenbrander Nelson T."/>
            <person name="Marshall S."/>
            <person name="Bennett D."/>
            <person name="Apte S."/>
            <person name="Camacho D."/>
            <person name="Thomas B.C."/>
            <person name="Warren L.A."/>
            <person name="Banfield J.F."/>
        </authorList>
    </citation>
    <scope>NUCLEOTIDE SEQUENCE [LARGE SCALE GENOMIC DNA]</scope>
    <source>
        <strain evidence="1">21-59-9</strain>
    </source>
</reference>
<dbReference type="InterPro" id="IPR029016">
    <property type="entry name" value="GAF-like_dom_sf"/>
</dbReference>
<feature type="non-terminal residue" evidence="1">
    <location>
        <position position="1"/>
    </location>
</feature>
<evidence type="ECO:0008006" key="3">
    <source>
        <dbReference type="Google" id="ProtNLM"/>
    </source>
</evidence>
<proteinExistence type="predicted"/>
<dbReference type="Proteomes" id="UP000216779">
    <property type="component" value="Unassembled WGS sequence"/>
</dbReference>
<sequence length="161" mass="18022">ELGKVAQSRKDLPLLLETCLEGIYRAVGLDRAAICLINPDRTLLSARIVVGHQANALHALLNWPLTAQSLRTLQPDLRCWRQERTKHSNHPKNPMESALSFLFDTLPGDALLATFSVDNRPIGILYADREPSGRALDADAFEGFKSFVEQTEMVMRSLRRA</sequence>
<organism evidence="1 2">
    <name type="scientific">Acidithiobacillus ferrivorans</name>
    <dbReference type="NCBI Taxonomy" id="160808"/>
    <lineage>
        <taxon>Bacteria</taxon>
        <taxon>Pseudomonadati</taxon>
        <taxon>Pseudomonadota</taxon>
        <taxon>Acidithiobacillia</taxon>
        <taxon>Acidithiobacillales</taxon>
        <taxon>Acidithiobacillaceae</taxon>
        <taxon>Acidithiobacillus</taxon>
    </lineage>
</organism>
<evidence type="ECO:0000313" key="2">
    <source>
        <dbReference type="Proteomes" id="UP000216779"/>
    </source>
</evidence>
<gene>
    <name evidence="1" type="ORF">B7Z70_06710</name>
</gene>